<feature type="domain" description="DUF218" evidence="1">
    <location>
        <begin position="4"/>
        <end position="87"/>
    </location>
</feature>
<evidence type="ECO:0000259" key="1">
    <source>
        <dbReference type="Pfam" id="PF02698"/>
    </source>
</evidence>
<organism evidence="2 3">
    <name type="scientific">Chryseobacterium populi</name>
    <dbReference type="NCBI Taxonomy" id="1144316"/>
    <lineage>
        <taxon>Bacteria</taxon>
        <taxon>Pseudomonadati</taxon>
        <taxon>Bacteroidota</taxon>
        <taxon>Flavobacteriia</taxon>
        <taxon>Flavobacteriales</taxon>
        <taxon>Weeksellaceae</taxon>
        <taxon>Chryseobacterium group</taxon>
        <taxon>Chryseobacterium</taxon>
    </lineage>
</organism>
<dbReference type="Proteomes" id="UP000007509">
    <property type="component" value="Unassembled WGS sequence"/>
</dbReference>
<protein>
    <recommendedName>
        <fullName evidence="1">DUF218 domain-containing protein</fullName>
    </recommendedName>
</protein>
<sequence length="104" mass="12064">MGKEGYYEGEKMKEFLVSKGIPDSLILVDNYGDNTRATIDNTLALKKELDFNSVIVVSQYFHVTRTKKLFKDKGFVNVTSVSSKYFEPRDLYSIIREFPAYYIQ</sequence>
<reference evidence="2 3" key="1">
    <citation type="journal article" date="2012" name="J. Bacteriol.">
        <title>Twenty-one genome sequences from Pseudomonas species and 19 genome sequences from diverse bacteria isolated from the rhizosphere and endosphere of Populus deltoides.</title>
        <authorList>
            <person name="Brown S.D."/>
            <person name="Utturkar S.M."/>
            <person name="Klingeman D.M."/>
            <person name="Johnson C.M."/>
            <person name="Martin S.L."/>
            <person name="Land M.L."/>
            <person name="Lu T.Y."/>
            <person name="Schadt C.W."/>
            <person name="Doktycz M.J."/>
            <person name="Pelletier D.A."/>
        </authorList>
    </citation>
    <scope>NUCLEOTIDE SEQUENCE [LARGE SCALE GENOMIC DNA]</scope>
    <source>
        <strain evidence="2 3">CF314</strain>
    </source>
</reference>
<dbReference type="AlphaFoldDB" id="J2KQT5"/>
<evidence type="ECO:0000313" key="2">
    <source>
        <dbReference type="EMBL" id="EJL75428.1"/>
    </source>
</evidence>
<comment type="caution">
    <text evidence="2">The sequence shown here is derived from an EMBL/GenBank/DDBJ whole genome shotgun (WGS) entry which is preliminary data.</text>
</comment>
<dbReference type="InterPro" id="IPR003848">
    <property type="entry name" value="DUF218"/>
</dbReference>
<dbReference type="InterPro" id="IPR014729">
    <property type="entry name" value="Rossmann-like_a/b/a_fold"/>
</dbReference>
<dbReference type="CDD" id="cd06259">
    <property type="entry name" value="YdcF-like"/>
    <property type="match status" value="1"/>
</dbReference>
<evidence type="ECO:0000313" key="3">
    <source>
        <dbReference type="Proteomes" id="UP000007509"/>
    </source>
</evidence>
<name>J2KQT5_9FLAO</name>
<keyword evidence="3" id="KW-1185">Reference proteome</keyword>
<dbReference type="PATRIC" id="fig|1144316.3.peg.448"/>
<accession>J2KQT5</accession>
<dbReference type="EMBL" id="AKJY01000005">
    <property type="protein sequence ID" value="EJL75428.1"/>
    <property type="molecule type" value="Genomic_DNA"/>
</dbReference>
<dbReference type="Pfam" id="PF02698">
    <property type="entry name" value="DUF218"/>
    <property type="match status" value="1"/>
</dbReference>
<dbReference type="Gene3D" id="3.40.50.620">
    <property type="entry name" value="HUPs"/>
    <property type="match status" value="1"/>
</dbReference>
<proteinExistence type="predicted"/>
<gene>
    <name evidence="2" type="ORF">PMI13_00437</name>
</gene>